<dbReference type="OrthoDB" id="3140905at2759"/>
<feature type="compositionally biased region" description="Low complexity" evidence="1">
    <location>
        <begin position="409"/>
        <end position="421"/>
    </location>
</feature>
<gene>
    <name evidence="2" type="ORF">PIIN_08483</name>
</gene>
<dbReference type="HOGENOM" id="CLU_639537_0_0_1"/>
<name>G4TT88_SERID</name>
<organism evidence="2 3">
    <name type="scientific">Serendipita indica (strain DSM 11827)</name>
    <name type="common">Root endophyte fungus</name>
    <name type="synonym">Piriformospora indica</name>
    <dbReference type="NCBI Taxonomy" id="1109443"/>
    <lineage>
        <taxon>Eukaryota</taxon>
        <taxon>Fungi</taxon>
        <taxon>Dikarya</taxon>
        <taxon>Basidiomycota</taxon>
        <taxon>Agaricomycotina</taxon>
        <taxon>Agaricomycetes</taxon>
        <taxon>Sebacinales</taxon>
        <taxon>Serendipitaceae</taxon>
        <taxon>Serendipita</taxon>
    </lineage>
</organism>
<feature type="region of interest" description="Disordered" evidence="1">
    <location>
        <begin position="380"/>
        <end position="429"/>
    </location>
</feature>
<dbReference type="AlphaFoldDB" id="G4TT88"/>
<feature type="compositionally biased region" description="Acidic residues" evidence="1">
    <location>
        <begin position="391"/>
        <end position="408"/>
    </location>
</feature>
<evidence type="ECO:0000313" key="3">
    <source>
        <dbReference type="Proteomes" id="UP000007148"/>
    </source>
</evidence>
<reference evidence="2 3" key="1">
    <citation type="journal article" date="2011" name="PLoS Pathog.">
        <title>Endophytic Life Strategies Decoded by Genome and Transcriptome Analyses of the Mutualistic Root Symbiont Piriformospora indica.</title>
        <authorList>
            <person name="Zuccaro A."/>
            <person name="Lahrmann U."/>
            <person name="Guldener U."/>
            <person name="Langen G."/>
            <person name="Pfiffi S."/>
            <person name="Biedenkopf D."/>
            <person name="Wong P."/>
            <person name="Samans B."/>
            <person name="Grimm C."/>
            <person name="Basiewicz M."/>
            <person name="Murat C."/>
            <person name="Martin F."/>
            <person name="Kogel K.H."/>
        </authorList>
    </citation>
    <scope>NUCLEOTIDE SEQUENCE [LARGE SCALE GENOMIC DNA]</scope>
    <source>
        <strain evidence="2 3">DSM 11827</strain>
    </source>
</reference>
<evidence type="ECO:0000313" key="2">
    <source>
        <dbReference type="EMBL" id="CCA74531.1"/>
    </source>
</evidence>
<protein>
    <submittedName>
        <fullName evidence="2">Uncharacterized protein</fullName>
    </submittedName>
</protein>
<keyword evidence="3" id="KW-1185">Reference proteome</keyword>
<dbReference type="EMBL" id="CAFZ01000324">
    <property type="protein sequence ID" value="CCA74531.1"/>
    <property type="molecule type" value="Genomic_DNA"/>
</dbReference>
<accession>G4TT88</accession>
<dbReference type="Proteomes" id="UP000007148">
    <property type="component" value="Unassembled WGS sequence"/>
</dbReference>
<evidence type="ECO:0000256" key="1">
    <source>
        <dbReference type="SAM" id="MobiDB-lite"/>
    </source>
</evidence>
<dbReference type="InParanoid" id="G4TT88"/>
<comment type="caution">
    <text evidence="2">The sequence shown here is derived from an EMBL/GenBank/DDBJ whole genome shotgun (WGS) entry which is preliminary data.</text>
</comment>
<sequence>MPALTTVEFPTGIRRCRSPIEGDPPKVAKKPYDRPMLYDKTLPRRRYRTPLSARRITDEEQLKGNTSVPVRDKSQQFRPEVNWRRFANFDARLKENNTLPAPEGWDDRYNIPLLEDRVVLGREIDLPRRIRQDRYKSIKETAGFDARAVREQLAEHADACWDALDKSSWTRKEYTKARHAEVTVKGVPLDTTPMPTHLVQVWSQTESEGKHNIISPVHSAFLRASWSRLGGIPEYEPMDICTPVFTDGKEIKPEWEFARGELPFIRMKIDNVVTFGHLLAYTYFRNDKALIRALLGPLAEDLTNFVGQEIDFEQRRREWAMSLKMAANYTYPVLRAHAWFIRDLAENGNCVGMEGRNFWWVLDACLRVVLDAIVAQERFEPGPGEPQLDSSSEEESEDEEMDSSDDWDSSSSYGSDCSAESTESDYIFH</sequence>
<proteinExistence type="predicted"/>